<sequence length="373" mass="42843">MKKFIYIWCLLSVFICATPGFGQLKLAVYNTSPVISQQLFDQPHFRPEKFGLIIIDLDNWVNNPGSIMKIKEVNGKAKVLVYSNPFEVYHKPMAARPLNQKLTALMMNKGGKHADWWLWTTKRQNIVFYSSLPYWVMNMSSNCPLVDGQRWNQFIADFYAQDVLTKEPRPDGWFMDNSTADIFWVNKACIHPKDKTAWIDADLDGQPDREKDLDAAWQKGQSEFVERLRSRAGKKFLVVGNKGKPEYWPGLFDGKMFEHFPFDYAGEDKRAGGWYQCMANASQTGPLTIIQAQWPTTPDKFNFVLASALLADAYFCVGHNQWRWFPEYDAADRLGAPTSGIIAEDDSVWSREFVNGQVKVWPNIQKGEIILKP</sequence>
<evidence type="ECO:0000313" key="2">
    <source>
        <dbReference type="Proteomes" id="UP000230729"/>
    </source>
</evidence>
<reference evidence="1 2" key="1">
    <citation type="submission" date="2017-09" db="EMBL/GenBank/DDBJ databases">
        <title>Depth-based differentiation of microbial function through sediment-hosted aquifers and enrichment of novel symbionts in the deep terrestrial subsurface.</title>
        <authorList>
            <person name="Probst A.J."/>
            <person name="Ladd B."/>
            <person name="Jarett J.K."/>
            <person name="Geller-Mcgrath D.E."/>
            <person name="Sieber C.M."/>
            <person name="Emerson J.B."/>
            <person name="Anantharaman K."/>
            <person name="Thomas B.C."/>
            <person name="Malmstrom R."/>
            <person name="Stieglmeier M."/>
            <person name="Klingl A."/>
            <person name="Woyke T."/>
            <person name="Ryan C.M."/>
            <person name="Banfield J.F."/>
        </authorList>
    </citation>
    <scope>NUCLEOTIDE SEQUENCE [LARGE SCALE GENOMIC DNA]</scope>
    <source>
        <strain evidence="1">CG23_combo_of_CG06-09_8_20_14_all_49_15</strain>
    </source>
</reference>
<dbReference type="InterPro" id="IPR029455">
    <property type="entry name" value="GHL15"/>
</dbReference>
<dbReference type="Proteomes" id="UP000230729">
    <property type="component" value="Unassembled WGS sequence"/>
</dbReference>
<dbReference type="AlphaFoldDB" id="A0A2G9ZKP4"/>
<name>A0A2G9ZKP4_9BACT</name>
<accession>A0A2G9ZKP4</accession>
<evidence type="ECO:0000313" key="1">
    <source>
        <dbReference type="EMBL" id="PIP33671.1"/>
    </source>
</evidence>
<gene>
    <name evidence="1" type="ORF">COX22_03155</name>
</gene>
<dbReference type="Pfam" id="PF14885">
    <property type="entry name" value="GHL15"/>
    <property type="match status" value="1"/>
</dbReference>
<organism evidence="1 2">
    <name type="scientific">Candidatus Falkowbacteria bacterium CG23_combo_of_CG06-09_8_20_14_all_49_15</name>
    <dbReference type="NCBI Taxonomy" id="1974572"/>
    <lineage>
        <taxon>Bacteria</taxon>
        <taxon>Candidatus Falkowiibacteriota</taxon>
    </lineage>
</organism>
<comment type="caution">
    <text evidence="1">The sequence shown here is derived from an EMBL/GenBank/DDBJ whole genome shotgun (WGS) entry which is preliminary data.</text>
</comment>
<protein>
    <submittedName>
        <fullName evidence="1">Uncharacterized protein</fullName>
    </submittedName>
</protein>
<proteinExistence type="predicted"/>
<dbReference type="EMBL" id="PCSD01000074">
    <property type="protein sequence ID" value="PIP33671.1"/>
    <property type="molecule type" value="Genomic_DNA"/>
</dbReference>